<dbReference type="CDD" id="cd02440">
    <property type="entry name" value="AdoMet_MTases"/>
    <property type="match status" value="1"/>
</dbReference>
<dbReference type="SUPFAM" id="SSF53335">
    <property type="entry name" value="S-adenosyl-L-methionine-dependent methyltransferases"/>
    <property type="match status" value="1"/>
</dbReference>
<evidence type="ECO:0000259" key="2">
    <source>
        <dbReference type="Pfam" id="PF13649"/>
    </source>
</evidence>
<dbReference type="Proteomes" id="UP000064912">
    <property type="component" value="Chromosome"/>
</dbReference>
<evidence type="ECO:0000313" key="3">
    <source>
        <dbReference type="EMBL" id="BAQ68737.1"/>
    </source>
</evidence>
<dbReference type="eggNOG" id="COG2230">
    <property type="taxonomic scope" value="Bacteria"/>
</dbReference>
<dbReference type="InterPro" id="IPR041698">
    <property type="entry name" value="Methyltransf_25"/>
</dbReference>
<dbReference type="Pfam" id="PF13649">
    <property type="entry name" value="Methyltransf_25"/>
    <property type="match status" value="1"/>
</dbReference>
<dbReference type="PANTHER" id="PTHR43861">
    <property type="entry name" value="TRANS-ACONITATE 2-METHYLTRANSFERASE-RELATED"/>
    <property type="match status" value="1"/>
</dbReference>
<dbReference type="RefSeq" id="WP_060834472.1">
    <property type="nucleotide sequence ID" value="NZ_MSYR01000001.1"/>
</dbReference>
<accession>A0A0D6B0X1</accession>
<protein>
    <recommendedName>
        <fullName evidence="2">Methyltransferase domain-containing protein</fullName>
    </recommendedName>
</protein>
<dbReference type="OrthoDB" id="9786503at2"/>
<proteinExistence type="predicted"/>
<gene>
    <name evidence="3" type="ORF">NHU_01579</name>
</gene>
<feature type="domain" description="Methyltransferase" evidence="2">
    <location>
        <begin position="34"/>
        <end position="127"/>
    </location>
</feature>
<evidence type="ECO:0000313" key="4">
    <source>
        <dbReference type="Proteomes" id="UP000064912"/>
    </source>
</evidence>
<dbReference type="PANTHER" id="PTHR43861:SF3">
    <property type="entry name" value="PUTATIVE (AFU_ORTHOLOGUE AFUA_2G14390)-RELATED"/>
    <property type="match status" value="1"/>
</dbReference>
<dbReference type="KEGG" id="rsu:NHU_01579"/>
<sequence>MWNERYAGDDYLFGTEPSAFLRREAARLPPGAQVLSVAEGEGRNAVWLAGQGHEVTAVEAAPNALAKAWRLAEARGVSVALCEADIERWDWAPGAFDAVLGIFIQFGDRACQDRIFAGMRQTLRPGGLVLLQGYAPRQVEYGTGGPGDPEKMYTEPLLRERFAGFEILMLRDYDTELADGQGHSGRSALVEMVARKPRPEA</sequence>
<reference evidence="3 4" key="1">
    <citation type="submission" date="2015-02" db="EMBL/GenBank/DDBJ databases">
        <title>Genome sequene of Rhodovulum sulfidophilum DSM 2351.</title>
        <authorList>
            <person name="Nagao N."/>
        </authorList>
    </citation>
    <scope>NUCLEOTIDE SEQUENCE [LARGE SCALE GENOMIC DNA]</scope>
    <source>
        <strain evidence="3 4">DSM 2351</strain>
    </source>
</reference>
<dbReference type="PATRIC" id="fig|35806.4.peg.1635"/>
<keyword evidence="1" id="KW-0808">Transferase</keyword>
<organism evidence="3 4">
    <name type="scientific">Rhodovulum sulfidophilum</name>
    <name type="common">Rhodobacter sulfidophilus</name>
    <dbReference type="NCBI Taxonomy" id="35806"/>
    <lineage>
        <taxon>Bacteria</taxon>
        <taxon>Pseudomonadati</taxon>
        <taxon>Pseudomonadota</taxon>
        <taxon>Alphaproteobacteria</taxon>
        <taxon>Rhodobacterales</taxon>
        <taxon>Paracoccaceae</taxon>
        <taxon>Rhodovulum</taxon>
    </lineage>
</organism>
<name>A0A0D6B0X1_RHOSU</name>
<dbReference type="AlphaFoldDB" id="A0A0D6B0X1"/>
<dbReference type="Gene3D" id="3.40.50.150">
    <property type="entry name" value="Vaccinia Virus protein VP39"/>
    <property type="match status" value="1"/>
</dbReference>
<dbReference type="GO" id="GO:0016740">
    <property type="term" value="F:transferase activity"/>
    <property type="evidence" value="ECO:0007669"/>
    <property type="project" value="UniProtKB-KW"/>
</dbReference>
<dbReference type="InterPro" id="IPR029063">
    <property type="entry name" value="SAM-dependent_MTases_sf"/>
</dbReference>
<dbReference type="EMBL" id="AP014800">
    <property type="protein sequence ID" value="BAQ68737.1"/>
    <property type="molecule type" value="Genomic_DNA"/>
</dbReference>
<evidence type="ECO:0000256" key="1">
    <source>
        <dbReference type="ARBA" id="ARBA00022679"/>
    </source>
</evidence>